<keyword evidence="3" id="KW-1185">Reference proteome</keyword>
<evidence type="ECO:0000259" key="1">
    <source>
        <dbReference type="Pfam" id="PF20694"/>
    </source>
</evidence>
<dbReference type="Pfam" id="PF20694">
    <property type="entry name" value="TRADD-like_N"/>
    <property type="match status" value="1"/>
</dbReference>
<dbReference type="InterPro" id="IPR049341">
    <property type="entry name" value="TRADD-like_N"/>
</dbReference>
<protein>
    <recommendedName>
        <fullName evidence="1">TRADD-like N-terminal domain-containing protein</fullName>
    </recommendedName>
</protein>
<dbReference type="Proteomes" id="UP001159427">
    <property type="component" value="Unassembled WGS sequence"/>
</dbReference>
<organism evidence="2 3">
    <name type="scientific">Porites evermanni</name>
    <dbReference type="NCBI Taxonomy" id="104178"/>
    <lineage>
        <taxon>Eukaryota</taxon>
        <taxon>Metazoa</taxon>
        <taxon>Cnidaria</taxon>
        <taxon>Anthozoa</taxon>
        <taxon>Hexacorallia</taxon>
        <taxon>Scleractinia</taxon>
        <taxon>Fungiina</taxon>
        <taxon>Poritidae</taxon>
        <taxon>Porites</taxon>
    </lineage>
</organism>
<accession>A0ABN8SSA8</accession>
<proteinExistence type="predicted"/>
<feature type="non-terminal residue" evidence="2">
    <location>
        <position position="154"/>
    </location>
</feature>
<name>A0ABN8SSA8_9CNID</name>
<evidence type="ECO:0000313" key="3">
    <source>
        <dbReference type="Proteomes" id="UP001159427"/>
    </source>
</evidence>
<gene>
    <name evidence="2" type="ORF">PEVE_00027272</name>
</gene>
<feature type="non-terminal residue" evidence="2">
    <location>
        <position position="1"/>
    </location>
</feature>
<feature type="domain" description="TRADD-like N-terminal" evidence="1">
    <location>
        <begin position="58"/>
        <end position="104"/>
    </location>
</feature>
<reference evidence="2 3" key="1">
    <citation type="submission" date="2022-05" db="EMBL/GenBank/DDBJ databases">
        <authorList>
            <consortium name="Genoscope - CEA"/>
            <person name="William W."/>
        </authorList>
    </citation>
    <scope>NUCLEOTIDE SEQUENCE [LARGE SCALE GENOMIC DNA]</scope>
</reference>
<evidence type="ECO:0000313" key="2">
    <source>
        <dbReference type="EMBL" id="CAH3194166.1"/>
    </source>
</evidence>
<dbReference type="EMBL" id="CALNXI010003737">
    <property type="protein sequence ID" value="CAH3194166.1"/>
    <property type="molecule type" value="Genomic_DNA"/>
</dbReference>
<comment type="caution">
    <text evidence="2">The sequence shown here is derived from an EMBL/GenBank/DDBJ whole genome shotgun (WGS) entry which is preliminary data.</text>
</comment>
<sequence>QVELTSGSGQEKDENGAVPSPQEILRLIAFKYLRKVDLSTPEEFNGFVRYIEKVRKALIVDVTTGSLIVKVECSSLEILEGLWEDYRTGNLNKMVQKFLVTEEILEEFGLVEVKLTTTIKKEEYRACQELLSEIAGMCMVSLNRNFNTESHDIF</sequence>